<accession>A0ABY7DAV2</accession>
<dbReference type="Proteomes" id="UP001164743">
    <property type="component" value="Chromosome 15A"/>
</dbReference>
<feature type="domain" description="DUF7872" evidence="1">
    <location>
        <begin position="253"/>
        <end position="439"/>
    </location>
</feature>
<evidence type="ECO:0000313" key="3">
    <source>
        <dbReference type="Proteomes" id="UP001164743"/>
    </source>
</evidence>
<dbReference type="PANTHER" id="PTHR33339:SF1">
    <property type="entry name" value="LYSM DOMAIN-CONTAINING PROTEIN"/>
    <property type="match status" value="1"/>
</dbReference>
<reference evidence="2" key="1">
    <citation type="submission" date="2022-10" db="EMBL/GenBank/DDBJ databases">
        <title>Puccinia triticina Genome sequencing and assembly.</title>
        <authorList>
            <person name="Li C."/>
        </authorList>
    </citation>
    <scope>NUCLEOTIDE SEQUENCE</scope>
    <source>
        <strain evidence="2">Pt15</strain>
    </source>
</reference>
<gene>
    <name evidence="2" type="ORF">PtA15_15A463</name>
</gene>
<keyword evidence="3" id="KW-1185">Reference proteome</keyword>
<protein>
    <recommendedName>
        <fullName evidence="1">DUF7872 domain-containing protein</fullName>
    </recommendedName>
</protein>
<evidence type="ECO:0000313" key="2">
    <source>
        <dbReference type="EMBL" id="WAQ92067.1"/>
    </source>
</evidence>
<dbReference type="GeneID" id="77804565"/>
<dbReference type="InterPro" id="IPR057194">
    <property type="entry name" value="DUF7872"/>
</dbReference>
<dbReference type="PANTHER" id="PTHR33339">
    <property type="entry name" value="LYSM DOMAIN-CONTAINING PROTEIN"/>
    <property type="match status" value="1"/>
</dbReference>
<dbReference type="EMBL" id="CP110435">
    <property type="protein sequence ID" value="WAQ92067.1"/>
    <property type="molecule type" value="Genomic_DNA"/>
</dbReference>
<evidence type="ECO:0000259" key="1">
    <source>
        <dbReference type="Pfam" id="PF25278"/>
    </source>
</evidence>
<dbReference type="Pfam" id="PF25278">
    <property type="entry name" value="DUF7872"/>
    <property type="match status" value="1"/>
</dbReference>
<sequence>MPTFSRPCSSSSQLTRGTRLRSLARTLVVMSAAMGIIGLADSASTPKTANSQHGRQLNTPQHWQEMKLDEYLKTYPNGDALSLSQYAEQLPHPFPLHCGIGKFKDCQIPSYASLQGGPDWWIVTSTINWNYYTNFLASTLAHSGKMAKDVVHHVLHDLVYEYNPETSLGVMSEVDLIRTILYPIEHGGNRDHTVSNRTQTPDWMAAISPLATNTNPQLDLLQAHQDLRSPRNKRDLTSSSQMAQMNVPMIVYNSSHPVETNLRQLSSQLEHMLAQSVENKAESPISLDTGIYSAIAGGRFVGPSIQTPRLASNADDIMRLIGVSAVLNHQNSMIVIRKSSCSLYRKAMEQDAETRLQFCASDSTLIEIVNVKENTIIKDIYNAHIIESKYGFKTSFLASEALRCQQANQETGHHQERANEDGSAFDVCTFELPICNLQEDCE</sequence>
<proteinExistence type="predicted"/>
<dbReference type="RefSeq" id="XP_053027622.1">
    <property type="nucleotide sequence ID" value="XM_053163670.1"/>
</dbReference>
<organism evidence="2 3">
    <name type="scientific">Puccinia triticina</name>
    <dbReference type="NCBI Taxonomy" id="208348"/>
    <lineage>
        <taxon>Eukaryota</taxon>
        <taxon>Fungi</taxon>
        <taxon>Dikarya</taxon>
        <taxon>Basidiomycota</taxon>
        <taxon>Pucciniomycotina</taxon>
        <taxon>Pucciniomycetes</taxon>
        <taxon>Pucciniales</taxon>
        <taxon>Pucciniaceae</taxon>
        <taxon>Puccinia</taxon>
    </lineage>
</organism>
<name>A0ABY7DAV2_9BASI</name>